<protein>
    <submittedName>
        <fullName evidence="6">Crp/Fnr family transcriptional regulator</fullName>
    </submittedName>
</protein>
<keyword evidence="2" id="KW-0238">DNA-binding</keyword>
<dbReference type="Pfam" id="PF00027">
    <property type="entry name" value="cNMP_binding"/>
    <property type="match status" value="1"/>
</dbReference>
<dbReference type="PROSITE" id="PS50042">
    <property type="entry name" value="CNMP_BINDING_3"/>
    <property type="match status" value="1"/>
</dbReference>
<proteinExistence type="predicted"/>
<evidence type="ECO:0000313" key="6">
    <source>
        <dbReference type="EMBL" id="MFM9612770.1"/>
    </source>
</evidence>
<dbReference type="PANTHER" id="PTHR24567">
    <property type="entry name" value="CRP FAMILY TRANSCRIPTIONAL REGULATORY PROTEIN"/>
    <property type="match status" value="1"/>
</dbReference>
<dbReference type="Gene3D" id="2.60.120.10">
    <property type="entry name" value="Jelly Rolls"/>
    <property type="match status" value="1"/>
</dbReference>
<dbReference type="SUPFAM" id="SSF51206">
    <property type="entry name" value="cAMP-binding domain-like"/>
    <property type="match status" value="1"/>
</dbReference>
<feature type="domain" description="Cyclic nucleotide-binding" evidence="4">
    <location>
        <begin position="5"/>
        <end position="94"/>
    </location>
</feature>
<dbReference type="PROSITE" id="PS51063">
    <property type="entry name" value="HTH_CRP_2"/>
    <property type="match status" value="1"/>
</dbReference>
<dbReference type="InterPro" id="IPR018490">
    <property type="entry name" value="cNMP-bd_dom_sf"/>
</dbReference>
<dbReference type="InterPro" id="IPR014710">
    <property type="entry name" value="RmlC-like_jellyroll"/>
</dbReference>
<evidence type="ECO:0000256" key="1">
    <source>
        <dbReference type="ARBA" id="ARBA00023015"/>
    </source>
</evidence>
<dbReference type="Pfam" id="PF13545">
    <property type="entry name" value="HTH_Crp_2"/>
    <property type="match status" value="1"/>
</dbReference>
<feature type="domain" description="HTH crp-type" evidence="5">
    <location>
        <begin position="138"/>
        <end position="211"/>
    </location>
</feature>
<name>A0ABW9HXC9_9ACTN</name>
<dbReference type="SUPFAM" id="SSF46785">
    <property type="entry name" value="Winged helix' DNA-binding domain"/>
    <property type="match status" value="1"/>
</dbReference>
<dbReference type="Proteomes" id="UP001631957">
    <property type="component" value="Unassembled WGS sequence"/>
</dbReference>
<dbReference type="CDD" id="cd00038">
    <property type="entry name" value="CAP_ED"/>
    <property type="match status" value="1"/>
</dbReference>
<sequence>MASDVTVSASAEQRQELESLGTEVRFPANHVIFWQGQPSRSALIIRSGNTAVTQTALDGSEVLLAVRGPGELMGDEGALTGEPRSATVKAVSDVVGLDITAEDLVAFVDRHRLWPQMYRSAVRRRRESDNERATLSRLDVTRRVALMLLDLAAGAGREVDGQWEIGVTLSQQELASRVGASREAITLALRKLRDRGLVTTGRHKFVVLDLDRLRALANDQD</sequence>
<evidence type="ECO:0000313" key="7">
    <source>
        <dbReference type="Proteomes" id="UP001631957"/>
    </source>
</evidence>
<dbReference type="SMART" id="SM00419">
    <property type="entry name" value="HTH_CRP"/>
    <property type="match status" value="1"/>
</dbReference>
<gene>
    <name evidence="6" type="ORF">ACKI18_29210</name>
</gene>
<dbReference type="InterPro" id="IPR000595">
    <property type="entry name" value="cNMP-bd_dom"/>
</dbReference>
<dbReference type="InterPro" id="IPR050397">
    <property type="entry name" value="Env_Response_Regulators"/>
</dbReference>
<evidence type="ECO:0000259" key="5">
    <source>
        <dbReference type="PROSITE" id="PS51063"/>
    </source>
</evidence>
<evidence type="ECO:0000256" key="2">
    <source>
        <dbReference type="ARBA" id="ARBA00023125"/>
    </source>
</evidence>
<dbReference type="SMART" id="SM00100">
    <property type="entry name" value="cNMP"/>
    <property type="match status" value="1"/>
</dbReference>
<dbReference type="InterPro" id="IPR012318">
    <property type="entry name" value="HTH_CRP"/>
</dbReference>
<reference evidence="6 7" key="1">
    <citation type="submission" date="2024-12" db="EMBL/GenBank/DDBJ databases">
        <title>Forecasting of Potato common scab and diversities of Pathogenic streptomyces spp. in china.</title>
        <authorList>
            <person name="Handique U."/>
            <person name="Wu J."/>
        </authorList>
    </citation>
    <scope>NUCLEOTIDE SEQUENCE [LARGE SCALE GENOMIC DNA]</scope>
    <source>
        <strain evidence="6 7">ZRIMU1530</strain>
    </source>
</reference>
<dbReference type="RefSeq" id="WP_409122579.1">
    <property type="nucleotide sequence ID" value="NZ_JBJVNI010000016.1"/>
</dbReference>
<dbReference type="EMBL" id="JBJVNI010000016">
    <property type="protein sequence ID" value="MFM9612770.1"/>
    <property type="molecule type" value="Genomic_DNA"/>
</dbReference>
<keyword evidence="7" id="KW-1185">Reference proteome</keyword>
<keyword evidence="3" id="KW-0804">Transcription</keyword>
<dbReference type="InterPro" id="IPR036390">
    <property type="entry name" value="WH_DNA-bd_sf"/>
</dbReference>
<evidence type="ECO:0000256" key="3">
    <source>
        <dbReference type="ARBA" id="ARBA00023163"/>
    </source>
</evidence>
<keyword evidence="1" id="KW-0805">Transcription regulation</keyword>
<dbReference type="PANTHER" id="PTHR24567:SF74">
    <property type="entry name" value="HTH-TYPE TRANSCRIPTIONAL REGULATOR ARCR"/>
    <property type="match status" value="1"/>
</dbReference>
<organism evidence="6 7">
    <name type="scientific">Streptomyces niveiscabiei</name>
    <dbReference type="NCBI Taxonomy" id="164115"/>
    <lineage>
        <taxon>Bacteria</taxon>
        <taxon>Bacillati</taxon>
        <taxon>Actinomycetota</taxon>
        <taxon>Actinomycetes</taxon>
        <taxon>Kitasatosporales</taxon>
        <taxon>Streptomycetaceae</taxon>
        <taxon>Streptomyces</taxon>
    </lineage>
</organism>
<accession>A0ABW9HXC9</accession>
<comment type="caution">
    <text evidence="6">The sequence shown here is derived from an EMBL/GenBank/DDBJ whole genome shotgun (WGS) entry which is preliminary data.</text>
</comment>
<evidence type="ECO:0000259" key="4">
    <source>
        <dbReference type="PROSITE" id="PS50042"/>
    </source>
</evidence>